<evidence type="ECO:0000313" key="2">
    <source>
        <dbReference type="Proteomes" id="UP000296049"/>
    </source>
</evidence>
<reference evidence="2" key="1">
    <citation type="journal article" date="2013" name="Nat. Genet.">
        <title>The duck genome and transcriptome provide insight into an avian influenza virus reservoir species.</title>
        <authorList>
            <person name="Huang Y."/>
            <person name="Li Y."/>
            <person name="Burt D.W."/>
            <person name="Chen H."/>
            <person name="Zhang Y."/>
            <person name="Qian W."/>
            <person name="Kim H."/>
            <person name="Gan S."/>
            <person name="Zhao Y."/>
            <person name="Li J."/>
            <person name="Yi K."/>
            <person name="Feng H."/>
            <person name="Zhu P."/>
            <person name="Li B."/>
            <person name="Liu Q."/>
            <person name="Fairley S."/>
            <person name="Magor K.E."/>
            <person name="Du Z."/>
            <person name="Hu X."/>
            <person name="Goodman L."/>
            <person name="Tafer H."/>
            <person name="Vignal A."/>
            <person name="Lee T."/>
            <person name="Kim K.W."/>
            <person name="Sheng Z."/>
            <person name="An Y."/>
            <person name="Searle S."/>
            <person name="Herrero J."/>
            <person name="Groenen M.A."/>
            <person name="Crooijmans R.P."/>
            <person name="Faraut T."/>
            <person name="Cai Q."/>
            <person name="Webster R.G."/>
            <person name="Aldridge J.R."/>
            <person name="Warren W.C."/>
            <person name="Bartschat S."/>
            <person name="Kehr S."/>
            <person name="Marz M."/>
            <person name="Stadler P.F."/>
            <person name="Smith J."/>
            <person name="Kraus R.H."/>
            <person name="Zhao Y."/>
            <person name="Ren L."/>
            <person name="Fei J."/>
            <person name="Morisson M."/>
            <person name="Kaiser P."/>
            <person name="Griffin D.K."/>
            <person name="Rao M."/>
            <person name="Pitel F."/>
            <person name="Wang J."/>
            <person name="Li N."/>
        </authorList>
    </citation>
    <scope>NUCLEOTIDE SEQUENCE [LARGE SCALE GENOMIC DNA]</scope>
</reference>
<organism evidence="1 2">
    <name type="scientific">Anas platyrhynchos</name>
    <name type="common">Mallard</name>
    <name type="synonym">Anas boschas</name>
    <dbReference type="NCBI Taxonomy" id="8839"/>
    <lineage>
        <taxon>Eukaryota</taxon>
        <taxon>Metazoa</taxon>
        <taxon>Chordata</taxon>
        <taxon>Craniata</taxon>
        <taxon>Vertebrata</taxon>
        <taxon>Euteleostomi</taxon>
        <taxon>Archelosauria</taxon>
        <taxon>Archosauria</taxon>
        <taxon>Dinosauria</taxon>
        <taxon>Saurischia</taxon>
        <taxon>Theropoda</taxon>
        <taxon>Coelurosauria</taxon>
        <taxon>Aves</taxon>
        <taxon>Neognathae</taxon>
        <taxon>Galloanserae</taxon>
        <taxon>Anseriformes</taxon>
        <taxon>Anatidae</taxon>
        <taxon>Anatinae</taxon>
        <taxon>Anas</taxon>
    </lineage>
</organism>
<keyword evidence="2" id="KW-1185">Reference proteome</keyword>
<evidence type="ECO:0000313" key="1">
    <source>
        <dbReference type="EMBL" id="EOB02753.1"/>
    </source>
</evidence>
<gene>
    <name evidence="1" type="ORF">Anapl_01624</name>
</gene>
<dbReference type="EMBL" id="KB742931">
    <property type="protein sequence ID" value="EOB02753.1"/>
    <property type="molecule type" value="Genomic_DNA"/>
</dbReference>
<dbReference type="AlphaFoldDB" id="R0LQQ7"/>
<dbReference type="Proteomes" id="UP000296049">
    <property type="component" value="Unassembled WGS sequence"/>
</dbReference>
<sequence length="146" mass="15931">MQSLFSNHPNCINVNFFLKSFGANHQFHLRQKAGHQSAKDDKLGTDHFIGAGNLPNKIRCHHHPGLAAPPTKGERSLVHMAHTSTTAAIIPALVEAAWLSSGFTARLSSSPLHHPFTLKAALVTFLPTLQRGSEPALPCHKQLAYF</sequence>
<protein>
    <submittedName>
        <fullName evidence="1">Uncharacterized protein</fullName>
    </submittedName>
</protein>
<accession>R0LQQ7</accession>
<name>R0LQQ7_ANAPL</name>
<proteinExistence type="predicted"/>